<dbReference type="Pfam" id="PF04542">
    <property type="entry name" value="Sigma70_r2"/>
    <property type="match status" value="1"/>
</dbReference>
<evidence type="ECO:0000313" key="7">
    <source>
        <dbReference type="Proteomes" id="UP000676169"/>
    </source>
</evidence>
<evidence type="ECO:0000256" key="2">
    <source>
        <dbReference type="ARBA" id="ARBA00023015"/>
    </source>
</evidence>
<feature type="domain" description="RNA polymerase sigma-70 region 2" evidence="5">
    <location>
        <begin position="19"/>
        <end position="82"/>
    </location>
</feature>
<dbReference type="RefSeq" id="WP_211631822.1">
    <property type="nucleotide sequence ID" value="NZ_CP073100.1"/>
</dbReference>
<dbReference type="InterPro" id="IPR014284">
    <property type="entry name" value="RNA_pol_sigma-70_dom"/>
</dbReference>
<dbReference type="KEGG" id="lamb:KBB96_02045"/>
<keyword evidence="7" id="KW-1185">Reference proteome</keyword>
<dbReference type="GO" id="GO:0016987">
    <property type="term" value="F:sigma factor activity"/>
    <property type="evidence" value="ECO:0007669"/>
    <property type="project" value="UniProtKB-KW"/>
</dbReference>
<name>A0A975PEW0_9BACT</name>
<dbReference type="InterPro" id="IPR039425">
    <property type="entry name" value="RNA_pol_sigma-70-like"/>
</dbReference>
<accession>A0A975PEW0</accession>
<dbReference type="SUPFAM" id="SSF88946">
    <property type="entry name" value="Sigma2 domain of RNA polymerase sigma factors"/>
    <property type="match status" value="1"/>
</dbReference>
<dbReference type="InterPro" id="IPR013324">
    <property type="entry name" value="RNA_pol_sigma_r3/r4-like"/>
</dbReference>
<dbReference type="InterPro" id="IPR007627">
    <property type="entry name" value="RNA_pol_sigma70_r2"/>
</dbReference>
<comment type="similarity">
    <text evidence="1">Belongs to the sigma-70 factor family. ECF subfamily.</text>
</comment>
<gene>
    <name evidence="6" type="ORF">KBB96_02045</name>
</gene>
<dbReference type="SUPFAM" id="SSF88659">
    <property type="entry name" value="Sigma3 and sigma4 domains of RNA polymerase sigma factors"/>
    <property type="match status" value="1"/>
</dbReference>
<proteinExistence type="inferred from homology"/>
<keyword evidence="3" id="KW-0731">Sigma factor</keyword>
<reference evidence="6" key="1">
    <citation type="submission" date="2021-04" db="EMBL/GenBank/DDBJ databases">
        <title>Luteolibacter sp. 32A isolated from the skin of an Anderson's salamander (Ambystoma andersonii).</title>
        <authorList>
            <person name="Spergser J."/>
            <person name="Busse H.-J."/>
        </authorList>
    </citation>
    <scope>NUCLEOTIDE SEQUENCE</scope>
    <source>
        <strain evidence="6">32A</strain>
    </source>
</reference>
<dbReference type="Proteomes" id="UP000676169">
    <property type="component" value="Chromosome"/>
</dbReference>
<dbReference type="PANTHER" id="PTHR43133">
    <property type="entry name" value="RNA POLYMERASE ECF-TYPE SIGMA FACTO"/>
    <property type="match status" value="1"/>
</dbReference>
<dbReference type="GO" id="GO:0006352">
    <property type="term" value="P:DNA-templated transcription initiation"/>
    <property type="evidence" value="ECO:0007669"/>
    <property type="project" value="InterPro"/>
</dbReference>
<dbReference type="InterPro" id="IPR013325">
    <property type="entry name" value="RNA_pol_sigma_r2"/>
</dbReference>
<dbReference type="PANTHER" id="PTHR43133:SF51">
    <property type="entry name" value="RNA POLYMERASE SIGMA FACTOR"/>
    <property type="match status" value="1"/>
</dbReference>
<evidence type="ECO:0000256" key="3">
    <source>
        <dbReference type="ARBA" id="ARBA00023082"/>
    </source>
</evidence>
<dbReference type="NCBIfam" id="TIGR02989">
    <property type="entry name" value="Sig-70_gvs1"/>
    <property type="match status" value="1"/>
</dbReference>
<dbReference type="Gene3D" id="1.10.1740.10">
    <property type="match status" value="1"/>
</dbReference>
<evidence type="ECO:0000259" key="5">
    <source>
        <dbReference type="Pfam" id="PF04542"/>
    </source>
</evidence>
<evidence type="ECO:0000313" key="6">
    <source>
        <dbReference type="EMBL" id="QUE51683.1"/>
    </source>
</evidence>
<evidence type="ECO:0000256" key="1">
    <source>
        <dbReference type="ARBA" id="ARBA00010641"/>
    </source>
</evidence>
<protein>
    <submittedName>
        <fullName evidence="6">Sigma-70 family RNA polymerase sigma factor</fullName>
    </submittedName>
</protein>
<sequence length="184" mass="21026">MTTPHDEQTREFLSRMVPHQPAIRNFILSIHPQPADLDELMQDVALSLWEKFETYDREREFLPWANSLAYFEVLRFRKKRSRDRLVFSGLVFSEELVALLAEEASSRSLAEPARVALDECLGKLDTNSRTIILARYSRGTSIAELAASGKKSVHSLYRTLEKLRSLLVGCVHRQLAAEGLIRTP</sequence>
<evidence type="ECO:0000256" key="4">
    <source>
        <dbReference type="ARBA" id="ARBA00023163"/>
    </source>
</evidence>
<organism evidence="6 7">
    <name type="scientific">Luteolibacter ambystomatis</name>
    <dbReference type="NCBI Taxonomy" id="2824561"/>
    <lineage>
        <taxon>Bacteria</taxon>
        <taxon>Pseudomonadati</taxon>
        <taxon>Verrucomicrobiota</taxon>
        <taxon>Verrucomicrobiia</taxon>
        <taxon>Verrucomicrobiales</taxon>
        <taxon>Verrucomicrobiaceae</taxon>
        <taxon>Luteolibacter</taxon>
    </lineage>
</organism>
<dbReference type="NCBIfam" id="TIGR02937">
    <property type="entry name" value="sigma70-ECF"/>
    <property type="match status" value="1"/>
</dbReference>
<keyword evidence="4" id="KW-0804">Transcription</keyword>
<dbReference type="InterPro" id="IPR014331">
    <property type="entry name" value="RNA_pol_sigma70_ECF_RHOBA"/>
</dbReference>
<dbReference type="EMBL" id="CP073100">
    <property type="protein sequence ID" value="QUE51683.1"/>
    <property type="molecule type" value="Genomic_DNA"/>
</dbReference>
<dbReference type="AlphaFoldDB" id="A0A975PEW0"/>
<keyword evidence="2" id="KW-0805">Transcription regulation</keyword>